<feature type="region of interest" description="Disordered" evidence="4">
    <location>
        <begin position="1"/>
        <end position="23"/>
    </location>
</feature>
<keyword evidence="7" id="KW-1185">Reference proteome</keyword>
<name>A0A3S3S9H6_9BURK</name>
<dbReference type="Pfam" id="PF13412">
    <property type="entry name" value="HTH_24"/>
    <property type="match status" value="1"/>
</dbReference>
<dbReference type="EMBL" id="SACT01000009">
    <property type="protein sequence ID" value="RVT48983.1"/>
    <property type="molecule type" value="Genomic_DNA"/>
</dbReference>
<keyword evidence="3" id="KW-0804">Transcription</keyword>
<dbReference type="PANTHER" id="PTHR30154">
    <property type="entry name" value="LEUCINE-RESPONSIVE REGULATORY PROTEIN"/>
    <property type="match status" value="1"/>
</dbReference>
<dbReference type="InterPro" id="IPR019888">
    <property type="entry name" value="Tscrpt_reg_AsnC-like"/>
</dbReference>
<sequence>MCVRPEGGLARTGAQSCDHQPPSRHFVPSATPLTQLDAIDVEILNLLQAEGRLSNVELAQRVHLSPSACLRRVKALEEAGVIARYVALLNPRSLGRHGTSYTIINLESTQPRRLEAFEQAVRDQPAILDCFYVAGTNDYLVRFMYRDAADLERFHAEVLPRLPGVVRSNSMLVLRTVKQTTALPLDDLEG</sequence>
<dbReference type="GO" id="GO:0043565">
    <property type="term" value="F:sequence-specific DNA binding"/>
    <property type="evidence" value="ECO:0007669"/>
    <property type="project" value="InterPro"/>
</dbReference>
<accession>A0A3S3S9H6</accession>
<reference evidence="6 7" key="1">
    <citation type="submission" date="2019-01" db="EMBL/GenBank/DDBJ databases">
        <authorList>
            <person name="Chen W.-M."/>
        </authorList>
    </citation>
    <scope>NUCLEOTIDE SEQUENCE [LARGE SCALE GENOMIC DNA]</scope>
    <source>
        <strain evidence="6 7">ICH-3</strain>
    </source>
</reference>
<evidence type="ECO:0000313" key="7">
    <source>
        <dbReference type="Proteomes" id="UP000288178"/>
    </source>
</evidence>
<gene>
    <name evidence="6" type="ORF">ENE75_21805</name>
</gene>
<dbReference type="FunFam" id="1.10.10.10:FF:000186">
    <property type="entry name" value="AsnC family transcriptional regulator"/>
    <property type="match status" value="1"/>
</dbReference>
<dbReference type="Gene3D" id="3.30.70.920">
    <property type="match status" value="1"/>
</dbReference>
<dbReference type="CDD" id="cd00090">
    <property type="entry name" value="HTH_ARSR"/>
    <property type="match status" value="1"/>
</dbReference>
<evidence type="ECO:0000256" key="3">
    <source>
        <dbReference type="ARBA" id="ARBA00023163"/>
    </source>
</evidence>
<evidence type="ECO:0000256" key="1">
    <source>
        <dbReference type="ARBA" id="ARBA00023015"/>
    </source>
</evidence>
<evidence type="ECO:0000256" key="4">
    <source>
        <dbReference type="SAM" id="MobiDB-lite"/>
    </source>
</evidence>
<dbReference type="SUPFAM" id="SSF46785">
    <property type="entry name" value="Winged helix' DNA-binding domain"/>
    <property type="match status" value="1"/>
</dbReference>
<dbReference type="InterPro" id="IPR036388">
    <property type="entry name" value="WH-like_DNA-bd_sf"/>
</dbReference>
<dbReference type="InterPro" id="IPR011008">
    <property type="entry name" value="Dimeric_a/b-barrel"/>
</dbReference>
<dbReference type="Gene3D" id="1.10.10.10">
    <property type="entry name" value="Winged helix-like DNA-binding domain superfamily/Winged helix DNA-binding domain"/>
    <property type="match status" value="1"/>
</dbReference>
<dbReference type="PANTHER" id="PTHR30154:SF34">
    <property type="entry name" value="TRANSCRIPTIONAL REGULATOR AZLB"/>
    <property type="match status" value="1"/>
</dbReference>
<dbReference type="Pfam" id="PF01037">
    <property type="entry name" value="AsnC_trans_reg"/>
    <property type="match status" value="1"/>
</dbReference>
<dbReference type="Proteomes" id="UP000288178">
    <property type="component" value="Unassembled WGS sequence"/>
</dbReference>
<keyword evidence="1" id="KW-0805">Transcription regulation</keyword>
<dbReference type="GO" id="GO:0043200">
    <property type="term" value="P:response to amino acid"/>
    <property type="evidence" value="ECO:0007669"/>
    <property type="project" value="TreeGrafter"/>
</dbReference>
<evidence type="ECO:0000313" key="6">
    <source>
        <dbReference type="EMBL" id="RVT48983.1"/>
    </source>
</evidence>
<protein>
    <submittedName>
        <fullName evidence="6">Lrp/AsnC family transcriptional regulator</fullName>
    </submittedName>
</protein>
<dbReference type="GO" id="GO:0006355">
    <property type="term" value="P:regulation of DNA-templated transcription"/>
    <property type="evidence" value="ECO:0007669"/>
    <property type="project" value="UniProtKB-ARBA"/>
</dbReference>
<dbReference type="PROSITE" id="PS50956">
    <property type="entry name" value="HTH_ASNC_2"/>
    <property type="match status" value="1"/>
</dbReference>
<dbReference type="InterPro" id="IPR019887">
    <property type="entry name" value="Tscrpt_reg_AsnC/Lrp_C"/>
</dbReference>
<dbReference type="PRINTS" id="PR00033">
    <property type="entry name" value="HTHASNC"/>
</dbReference>
<organism evidence="6 7">
    <name type="scientific">Rubrivivax albus</name>
    <dbReference type="NCBI Taxonomy" id="2499835"/>
    <lineage>
        <taxon>Bacteria</taxon>
        <taxon>Pseudomonadati</taxon>
        <taxon>Pseudomonadota</taxon>
        <taxon>Betaproteobacteria</taxon>
        <taxon>Burkholderiales</taxon>
        <taxon>Sphaerotilaceae</taxon>
        <taxon>Rubrivivax</taxon>
    </lineage>
</organism>
<feature type="domain" description="HTH asnC-type" evidence="5">
    <location>
        <begin position="36"/>
        <end position="97"/>
    </location>
</feature>
<dbReference type="InterPro" id="IPR036390">
    <property type="entry name" value="WH_DNA-bd_sf"/>
</dbReference>
<dbReference type="InterPro" id="IPR011991">
    <property type="entry name" value="ArsR-like_HTH"/>
</dbReference>
<evidence type="ECO:0000259" key="5">
    <source>
        <dbReference type="PROSITE" id="PS50956"/>
    </source>
</evidence>
<proteinExistence type="predicted"/>
<evidence type="ECO:0000256" key="2">
    <source>
        <dbReference type="ARBA" id="ARBA00023125"/>
    </source>
</evidence>
<dbReference type="GO" id="GO:0005829">
    <property type="term" value="C:cytosol"/>
    <property type="evidence" value="ECO:0007669"/>
    <property type="project" value="TreeGrafter"/>
</dbReference>
<dbReference type="InterPro" id="IPR000485">
    <property type="entry name" value="AsnC-type_HTH_dom"/>
</dbReference>
<dbReference type="SUPFAM" id="SSF54909">
    <property type="entry name" value="Dimeric alpha+beta barrel"/>
    <property type="match status" value="1"/>
</dbReference>
<comment type="caution">
    <text evidence="6">The sequence shown here is derived from an EMBL/GenBank/DDBJ whole genome shotgun (WGS) entry which is preliminary data.</text>
</comment>
<keyword evidence="2" id="KW-0238">DNA-binding</keyword>
<dbReference type="OrthoDB" id="8526125at2"/>
<dbReference type="AlphaFoldDB" id="A0A3S3S9H6"/>
<dbReference type="SMART" id="SM00344">
    <property type="entry name" value="HTH_ASNC"/>
    <property type="match status" value="1"/>
</dbReference>